<name>A0A077QFP8_XENBV</name>
<dbReference type="AlphaFoldDB" id="A0A077QFP8"/>
<gene>
    <name evidence="1" type="ORF">XBI1_650009</name>
</gene>
<dbReference type="Proteomes" id="UP000028480">
    <property type="component" value="Unassembled WGS sequence"/>
</dbReference>
<comment type="caution">
    <text evidence="1">The sequence shown here is derived from an EMBL/GenBank/DDBJ whole genome shotgun (WGS) entry which is preliminary data.</text>
</comment>
<proteinExistence type="predicted"/>
<accession>A0A077QFP8</accession>
<organism evidence="1">
    <name type="scientific">Xenorhabdus bovienii str. Intermedium</name>
    <dbReference type="NCBI Taxonomy" id="1379677"/>
    <lineage>
        <taxon>Bacteria</taxon>
        <taxon>Pseudomonadati</taxon>
        <taxon>Pseudomonadota</taxon>
        <taxon>Gammaproteobacteria</taxon>
        <taxon>Enterobacterales</taxon>
        <taxon>Morganellaceae</taxon>
        <taxon>Xenorhabdus</taxon>
    </lineage>
</organism>
<sequence>MGLVDFSFLISIENVFIDLQVDESIHSTELKSDYHLAFLNRITTIPALSIHKTDGGPCRRIV</sequence>
<dbReference type="HOGENOM" id="CLU_2903292_0_0_6"/>
<evidence type="ECO:0000313" key="1">
    <source>
        <dbReference type="EMBL" id="CDH34887.1"/>
    </source>
</evidence>
<reference evidence="1" key="1">
    <citation type="submission" date="2013-07" db="EMBL/GenBank/DDBJ databases">
        <title>Sub-species coevolution in mutualistic symbiosis.</title>
        <authorList>
            <person name="Murfin K."/>
            <person name="Klassen J."/>
            <person name="Lee M."/>
            <person name="Forst S."/>
            <person name="Stock P."/>
            <person name="Goodrich-Blair H."/>
        </authorList>
    </citation>
    <scope>NUCLEOTIDE SEQUENCE [LARGE SCALE GENOMIC DNA]</scope>
    <source>
        <strain evidence="1">Intermedium</strain>
    </source>
</reference>
<protein>
    <submittedName>
        <fullName evidence="1">Uncharacterized protein</fullName>
    </submittedName>
</protein>
<dbReference type="EMBL" id="CBTB010000274">
    <property type="protein sequence ID" value="CDH34887.1"/>
    <property type="molecule type" value="Genomic_DNA"/>
</dbReference>